<gene>
    <name evidence="4" type="ORF">MKQ68_19350</name>
</gene>
<proteinExistence type="predicted"/>
<sequence>MKQELDHINWALVYAILAGEADEQQEAQWRELFLSQERYRQVYESLKPAFLNAETDVAVHQRLQFISRLHEPAAPVPAKVRPMRYWQAAAVLLICSSIAGVTAYLSGLKKQKTQAVTWQQIKAGAGRLTTVTFPEGSTVRLAPLSTIRFPNQFTGGQREVYLSGEGYFNVTKDESPFLVHSGDITTRVLGTAFSVNANDDEEVCVSLVEGKVQVLKHAADTAQALAVLTPNQSLRYHVVEDSWEVKRFSEQEAAVIKNGGIVFNAAPLKEVAGLLENYYDVKVVFEDAGIAQLRFTSMFRQPSLREILQAVKVANKVDFIIRDSTIYLKKKH</sequence>
<protein>
    <submittedName>
        <fullName evidence="4">FecR domain-containing protein</fullName>
    </submittedName>
</protein>
<evidence type="ECO:0000256" key="1">
    <source>
        <dbReference type="SAM" id="Phobius"/>
    </source>
</evidence>
<dbReference type="Pfam" id="PF16344">
    <property type="entry name" value="FecR_C"/>
    <property type="match status" value="1"/>
</dbReference>
<keyword evidence="1" id="KW-0472">Membrane</keyword>
<dbReference type="Gene3D" id="2.60.120.1440">
    <property type="match status" value="1"/>
</dbReference>
<accession>A0ABY6J1M1</accession>
<dbReference type="Gene3D" id="3.55.50.30">
    <property type="match status" value="1"/>
</dbReference>
<dbReference type="InterPro" id="IPR012373">
    <property type="entry name" value="Ferrdict_sens_TM"/>
</dbReference>
<reference evidence="4" key="1">
    <citation type="submission" date="2022-10" db="EMBL/GenBank/DDBJ databases">
        <title>Chitinophaga sp. nov., isolated from soil.</title>
        <authorList>
            <person name="Jeon C.O."/>
        </authorList>
    </citation>
    <scope>NUCLEOTIDE SEQUENCE</scope>
    <source>
        <strain evidence="4">R8</strain>
    </source>
</reference>
<feature type="domain" description="FecR protein" evidence="2">
    <location>
        <begin position="120"/>
        <end position="213"/>
    </location>
</feature>
<evidence type="ECO:0000313" key="4">
    <source>
        <dbReference type="EMBL" id="UYQ92246.1"/>
    </source>
</evidence>
<dbReference type="PIRSF" id="PIRSF018266">
    <property type="entry name" value="FecR"/>
    <property type="match status" value="1"/>
</dbReference>
<dbReference type="Pfam" id="PF04773">
    <property type="entry name" value="FecR"/>
    <property type="match status" value="1"/>
</dbReference>
<evidence type="ECO:0000313" key="5">
    <source>
        <dbReference type="Proteomes" id="UP001162741"/>
    </source>
</evidence>
<name>A0ABY6J1M1_9BACT</name>
<keyword evidence="1" id="KW-0812">Transmembrane</keyword>
<dbReference type="PANTHER" id="PTHR30273:SF2">
    <property type="entry name" value="PROTEIN FECR"/>
    <property type="match status" value="1"/>
</dbReference>
<dbReference type="InterPro" id="IPR006860">
    <property type="entry name" value="FecR"/>
</dbReference>
<evidence type="ECO:0000259" key="3">
    <source>
        <dbReference type="Pfam" id="PF16344"/>
    </source>
</evidence>
<keyword evidence="5" id="KW-1185">Reference proteome</keyword>
<dbReference type="RefSeq" id="WP_264280539.1">
    <property type="nucleotide sequence ID" value="NZ_CP107006.1"/>
</dbReference>
<feature type="transmembrane region" description="Helical" evidence="1">
    <location>
        <begin position="85"/>
        <end position="105"/>
    </location>
</feature>
<keyword evidence="1" id="KW-1133">Transmembrane helix</keyword>
<dbReference type="EMBL" id="CP107006">
    <property type="protein sequence ID" value="UYQ92246.1"/>
    <property type="molecule type" value="Genomic_DNA"/>
</dbReference>
<dbReference type="Proteomes" id="UP001162741">
    <property type="component" value="Chromosome"/>
</dbReference>
<organism evidence="4 5">
    <name type="scientific">Chitinophaga horti</name>
    <dbReference type="NCBI Taxonomy" id="2920382"/>
    <lineage>
        <taxon>Bacteria</taxon>
        <taxon>Pseudomonadati</taxon>
        <taxon>Bacteroidota</taxon>
        <taxon>Chitinophagia</taxon>
        <taxon>Chitinophagales</taxon>
        <taxon>Chitinophagaceae</taxon>
        <taxon>Chitinophaga</taxon>
    </lineage>
</organism>
<feature type="domain" description="Protein FecR C-terminal" evidence="3">
    <location>
        <begin position="261"/>
        <end position="327"/>
    </location>
</feature>
<evidence type="ECO:0000259" key="2">
    <source>
        <dbReference type="Pfam" id="PF04773"/>
    </source>
</evidence>
<dbReference type="PANTHER" id="PTHR30273">
    <property type="entry name" value="PERIPLASMIC SIGNAL SENSOR AND SIGMA FACTOR ACTIVATOR FECR-RELATED"/>
    <property type="match status" value="1"/>
</dbReference>
<dbReference type="InterPro" id="IPR032508">
    <property type="entry name" value="FecR_C"/>
</dbReference>